<dbReference type="EMBL" id="JAHLFJ010000105">
    <property type="protein sequence ID" value="MBU3857163.1"/>
    <property type="molecule type" value="Genomic_DNA"/>
</dbReference>
<evidence type="ECO:0000256" key="2">
    <source>
        <dbReference type="ARBA" id="ARBA00023186"/>
    </source>
</evidence>
<comment type="function">
    <text evidence="3">Participates actively in the response to hyperosmotic and heat shock by preventing the aggregation of stress-denatured proteins, in association with DnaK and GrpE. It is the nucleotide exchange factor for DnaK and may function as a thermosensor. Unfolded proteins bind initially to DnaJ; upon interaction with the DnaJ-bound protein, DnaK hydrolyzes its bound ATP, resulting in the formation of a stable complex. GrpE releases ADP from DnaK; ATP binding to DnaK triggers the release of the substrate protein, thus completing the reaction cycle. Several rounds of ATP-dependent interactions between DnaJ, DnaK and GrpE are required for fully efficient folding.</text>
</comment>
<dbReference type="AlphaFoldDB" id="A0A948TPF6"/>
<gene>
    <name evidence="3" type="primary">grpE</name>
    <name evidence="6" type="ORF">H9928_11600</name>
</gene>
<evidence type="ECO:0000256" key="4">
    <source>
        <dbReference type="RuleBase" id="RU004478"/>
    </source>
</evidence>
<keyword evidence="2 3" id="KW-0143">Chaperone</keyword>
<comment type="similarity">
    <text evidence="1 3 4">Belongs to the GrpE family.</text>
</comment>
<dbReference type="PRINTS" id="PR00773">
    <property type="entry name" value="GRPEPROTEIN"/>
</dbReference>
<dbReference type="GO" id="GO:0005737">
    <property type="term" value="C:cytoplasm"/>
    <property type="evidence" value="ECO:0007669"/>
    <property type="project" value="UniProtKB-SubCell"/>
</dbReference>
<dbReference type="CDD" id="cd00446">
    <property type="entry name" value="GrpE"/>
    <property type="match status" value="1"/>
</dbReference>
<name>A0A948TPF6_9BACT</name>
<dbReference type="SUPFAM" id="SSF58014">
    <property type="entry name" value="Coiled-coil domain of nucleotide exchange factor GrpE"/>
    <property type="match status" value="1"/>
</dbReference>
<dbReference type="PANTHER" id="PTHR21237">
    <property type="entry name" value="GRPE PROTEIN"/>
    <property type="match status" value="1"/>
</dbReference>
<sequence>MDKENQKQNEEELKSQTQEAETANADMEEAKAKGEEQEEEKRELTPEEKLTEELEKAQRAIEEQKDKYLRLSAEFDNFRKRTMKEKAELIKNGGEKAINAVLPVLDDLERALQNMEKTEDVKAIYDGVNLIYQKFLKNLHQEGLEKMEPVGADFDTDYHEAIALVPAQSEEQKGKVLDCVQTGYKLNDKVIRHAKVVVGQ</sequence>
<comment type="subunit">
    <text evidence="3">Homodimer.</text>
</comment>
<dbReference type="InterPro" id="IPR000740">
    <property type="entry name" value="GrpE"/>
</dbReference>
<comment type="caution">
    <text evidence="6">The sequence shown here is derived from an EMBL/GenBank/DDBJ whole genome shotgun (WGS) entry which is preliminary data.</text>
</comment>
<dbReference type="HAMAP" id="MF_01151">
    <property type="entry name" value="GrpE"/>
    <property type="match status" value="1"/>
</dbReference>
<evidence type="ECO:0000256" key="1">
    <source>
        <dbReference type="ARBA" id="ARBA00009054"/>
    </source>
</evidence>
<comment type="subcellular location">
    <subcellularLocation>
        <location evidence="3">Cytoplasm</location>
    </subcellularLocation>
</comment>
<dbReference type="Gene3D" id="2.30.22.10">
    <property type="entry name" value="Head domain of nucleotide exchange factor GrpE"/>
    <property type="match status" value="1"/>
</dbReference>
<dbReference type="GO" id="GO:0006457">
    <property type="term" value="P:protein folding"/>
    <property type="evidence" value="ECO:0007669"/>
    <property type="project" value="InterPro"/>
</dbReference>
<dbReference type="PANTHER" id="PTHR21237:SF23">
    <property type="entry name" value="GRPE PROTEIN HOMOLOG, MITOCHONDRIAL"/>
    <property type="match status" value="1"/>
</dbReference>
<reference evidence="6" key="1">
    <citation type="journal article" date="2021" name="PeerJ">
        <title>Extensive microbial diversity within the chicken gut microbiome revealed by metagenomics and culture.</title>
        <authorList>
            <person name="Gilroy R."/>
            <person name="Ravi A."/>
            <person name="Getino M."/>
            <person name="Pursley I."/>
            <person name="Horton D.L."/>
            <person name="Alikhan N.F."/>
            <person name="Baker D."/>
            <person name="Gharbi K."/>
            <person name="Hall N."/>
            <person name="Watson M."/>
            <person name="Adriaenssens E.M."/>
            <person name="Foster-Nyarko E."/>
            <person name="Jarju S."/>
            <person name="Secka A."/>
            <person name="Antonio M."/>
            <person name="Oren A."/>
            <person name="Chaudhuri R.R."/>
            <person name="La Ragione R."/>
            <person name="Hildebrand F."/>
            <person name="Pallen M.J."/>
        </authorList>
    </citation>
    <scope>NUCLEOTIDE SEQUENCE</scope>
    <source>
        <strain evidence="6">8470</strain>
    </source>
</reference>
<dbReference type="Pfam" id="PF01025">
    <property type="entry name" value="GrpE"/>
    <property type="match status" value="1"/>
</dbReference>
<proteinExistence type="inferred from homology"/>
<dbReference type="GO" id="GO:0051082">
    <property type="term" value="F:unfolded protein binding"/>
    <property type="evidence" value="ECO:0007669"/>
    <property type="project" value="TreeGrafter"/>
</dbReference>
<reference evidence="6" key="2">
    <citation type="submission" date="2021-04" db="EMBL/GenBank/DDBJ databases">
        <authorList>
            <person name="Gilroy R."/>
        </authorList>
    </citation>
    <scope>NUCLEOTIDE SEQUENCE</scope>
    <source>
        <strain evidence="6">8470</strain>
    </source>
</reference>
<feature type="region of interest" description="Disordered" evidence="5">
    <location>
        <begin position="1"/>
        <end position="58"/>
    </location>
</feature>
<evidence type="ECO:0000313" key="7">
    <source>
        <dbReference type="Proteomes" id="UP000784286"/>
    </source>
</evidence>
<evidence type="ECO:0000256" key="3">
    <source>
        <dbReference type="HAMAP-Rule" id="MF_01151"/>
    </source>
</evidence>
<dbReference type="Gene3D" id="3.90.20.20">
    <property type="match status" value="1"/>
</dbReference>
<dbReference type="Proteomes" id="UP000784286">
    <property type="component" value="Unassembled WGS sequence"/>
</dbReference>
<feature type="compositionally biased region" description="Basic and acidic residues" evidence="5">
    <location>
        <begin position="28"/>
        <end position="58"/>
    </location>
</feature>
<dbReference type="InterPro" id="IPR013805">
    <property type="entry name" value="GrpE_CC"/>
</dbReference>
<dbReference type="GO" id="GO:0051087">
    <property type="term" value="F:protein-folding chaperone binding"/>
    <property type="evidence" value="ECO:0007669"/>
    <property type="project" value="InterPro"/>
</dbReference>
<accession>A0A948TPF6</accession>
<evidence type="ECO:0000256" key="5">
    <source>
        <dbReference type="SAM" id="MobiDB-lite"/>
    </source>
</evidence>
<keyword evidence="3" id="KW-0346">Stress response</keyword>
<evidence type="ECO:0000313" key="6">
    <source>
        <dbReference type="EMBL" id="MBU3857163.1"/>
    </source>
</evidence>
<dbReference type="GO" id="GO:0042803">
    <property type="term" value="F:protein homodimerization activity"/>
    <property type="evidence" value="ECO:0007669"/>
    <property type="project" value="InterPro"/>
</dbReference>
<dbReference type="SUPFAM" id="SSF51064">
    <property type="entry name" value="Head domain of nucleotide exchange factor GrpE"/>
    <property type="match status" value="1"/>
</dbReference>
<protein>
    <recommendedName>
        <fullName evidence="3">Protein GrpE</fullName>
    </recommendedName>
    <alternativeName>
        <fullName evidence="3">HSP-70 cofactor</fullName>
    </alternativeName>
</protein>
<dbReference type="GO" id="GO:0000774">
    <property type="term" value="F:adenyl-nucleotide exchange factor activity"/>
    <property type="evidence" value="ECO:0007669"/>
    <property type="project" value="InterPro"/>
</dbReference>
<keyword evidence="3" id="KW-0963">Cytoplasm</keyword>
<dbReference type="InterPro" id="IPR009012">
    <property type="entry name" value="GrpE_head"/>
</dbReference>
<organism evidence="6 7">
    <name type="scientific">Candidatus Phocaeicola excrementipullorum</name>
    <dbReference type="NCBI Taxonomy" id="2838731"/>
    <lineage>
        <taxon>Bacteria</taxon>
        <taxon>Pseudomonadati</taxon>
        <taxon>Bacteroidota</taxon>
        <taxon>Bacteroidia</taxon>
        <taxon>Bacteroidales</taxon>
        <taxon>Bacteroidaceae</taxon>
        <taxon>Phocaeicola</taxon>
    </lineage>
</organism>
<feature type="compositionally biased region" description="Basic and acidic residues" evidence="5">
    <location>
        <begin position="1"/>
        <end position="14"/>
    </location>
</feature>